<dbReference type="InterPro" id="IPR000436">
    <property type="entry name" value="Sushi_SCR_CCP_dom"/>
</dbReference>
<dbReference type="PROSITE" id="PS50923">
    <property type="entry name" value="SUSHI"/>
    <property type="match status" value="1"/>
</dbReference>
<dbReference type="EMBL" id="HACG01027043">
    <property type="protein sequence ID" value="CEK73908.1"/>
    <property type="molecule type" value="Transcribed_RNA"/>
</dbReference>
<dbReference type="AlphaFoldDB" id="A0A0B6ZZ83"/>
<name>A0A0B6ZZ83_9EUPU</name>
<dbReference type="InterPro" id="IPR035976">
    <property type="entry name" value="Sushi/SCR/CCP_sf"/>
</dbReference>
<dbReference type="Pfam" id="PF00084">
    <property type="entry name" value="Sushi"/>
    <property type="match status" value="1"/>
</dbReference>
<proteinExistence type="predicted"/>
<gene>
    <name evidence="4" type="primary">ORF88837</name>
</gene>
<keyword evidence="1" id="KW-1015">Disulfide bond</keyword>
<organism evidence="4">
    <name type="scientific">Arion vulgaris</name>
    <dbReference type="NCBI Taxonomy" id="1028688"/>
    <lineage>
        <taxon>Eukaryota</taxon>
        <taxon>Metazoa</taxon>
        <taxon>Spiralia</taxon>
        <taxon>Lophotrochozoa</taxon>
        <taxon>Mollusca</taxon>
        <taxon>Gastropoda</taxon>
        <taxon>Heterobranchia</taxon>
        <taxon>Euthyneura</taxon>
        <taxon>Panpulmonata</taxon>
        <taxon>Eupulmonata</taxon>
        <taxon>Stylommatophora</taxon>
        <taxon>Helicina</taxon>
        <taxon>Arionoidea</taxon>
        <taxon>Arionidae</taxon>
        <taxon>Arion</taxon>
    </lineage>
</organism>
<dbReference type="Gene3D" id="2.10.70.10">
    <property type="entry name" value="Complement Module, domain 1"/>
    <property type="match status" value="1"/>
</dbReference>
<accession>A0A0B6ZZ83</accession>
<feature type="non-terminal residue" evidence="4">
    <location>
        <position position="178"/>
    </location>
</feature>
<sequence>WRPRACDRLQMFACQVDKNNEQELQCHDIITTRLCERTLKLLPGFCLENRFKHYATMFCRKSCGRCEENNHCEEPQGESYTRTSEKGYIPAGQIMTFACKPGYYYVSGELTRACSTSERFLGQEPVCQKKPVPVDVNLNSVIPRSDTLPVGVVTLFNETRLRVPYAGYINKWYYYCRT</sequence>
<protein>
    <recommendedName>
        <fullName evidence="3">Sushi domain-containing protein</fullName>
    </recommendedName>
</protein>
<evidence type="ECO:0000313" key="4">
    <source>
        <dbReference type="EMBL" id="CEK73908.1"/>
    </source>
</evidence>
<feature type="domain" description="Sushi" evidence="3">
    <location>
        <begin position="70"/>
        <end position="129"/>
    </location>
</feature>
<evidence type="ECO:0000256" key="1">
    <source>
        <dbReference type="ARBA" id="ARBA00023157"/>
    </source>
</evidence>
<feature type="non-terminal residue" evidence="4">
    <location>
        <position position="1"/>
    </location>
</feature>
<dbReference type="SUPFAM" id="SSF57535">
    <property type="entry name" value="Complement control module/SCR domain"/>
    <property type="match status" value="1"/>
</dbReference>
<evidence type="ECO:0000256" key="2">
    <source>
        <dbReference type="PROSITE-ProRule" id="PRU00302"/>
    </source>
</evidence>
<evidence type="ECO:0000259" key="3">
    <source>
        <dbReference type="PROSITE" id="PS50923"/>
    </source>
</evidence>
<keyword evidence="2" id="KW-0768">Sushi</keyword>
<reference evidence="4" key="1">
    <citation type="submission" date="2014-12" db="EMBL/GenBank/DDBJ databases">
        <title>Insight into the proteome of Arion vulgaris.</title>
        <authorList>
            <person name="Aradska J."/>
            <person name="Bulat T."/>
            <person name="Smidak R."/>
            <person name="Sarate P."/>
            <person name="Gangsoo J."/>
            <person name="Sialana F."/>
            <person name="Bilban M."/>
            <person name="Lubec G."/>
        </authorList>
    </citation>
    <scope>NUCLEOTIDE SEQUENCE</scope>
    <source>
        <tissue evidence="4">Skin</tissue>
    </source>
</reference>
<comment type="caution">
    <text evidence="2">Lacks conserved residue(s) required for the propagation of feature annotation.</text>
</comment>